<dbReference type="Gene3D" id="3.40.630.30">
    <property type="match status" value="1"/>
</dbReference>
<gene>
    <name evidence="2" type="ORF">AsAng_0055590</name>
</gene>
<dbReference type="Proteomes" id="UP001060919">
    <property type="component" value="Chromosome"/>
</dbReference>
<evidence type="ECO:0000313" key="2">
    <source>
        <dbReference type="EMBL" id="BDS14777.1"/>
    </source>
</evidence>
<dbReference type="InterPro" id="IPR016181">
    <property type="entry name" value="Acyl_CoA_acyltransferase"/>
</dbReference>
<dbReference type="SUPFAM" id="SSF55729">
    <property type="entry name" value="Acyl-CoA N-acyltransferases (Nat)"/>
    <property type="match status" value="1"/>
</dbReference>
<reference evidence="2" key="1">
    <citation type="submission" date="2022-09" db="EMBL/GenBank/DDBJ databases">
        <title>Aureispira anguillicida sp. nov., isolated from Leptocephalus of Japanese eel Anguilla japonica.</title>
        <authorList>
            <person name="Yuasa K."/>
            <person name="Mekata T."/>
            <person name="Ikunari K."/>
        </authorList>
    </citation>
    <scope>NUCLEOTIDE SEQUENCE</scope>
    <source>
        <strain evidence="2">EL160426</strain>
    </source>
</reference>
<dbReference type="RefSeq" id="WP_264789986.1">
    <property type="nucleotide sequence ID" value="NZ_AP026867.1"/>
</dbReference>
<dbReference type="KEGG" id="aup:AsAng_0055590"/>
<keyword evidence="3" id="KW-1185">Reference proteome</keyword>
<dbReference type="PROSITE" id="PS51186">
    <property type="entry name" value="GNAT"/>
    <property type="match status" value="1"/>
</dbReference>
<dbReference type="AlphaFoldDB" id="A0A915YKA2"/>
<dbReference type="Pfam" id="PF13508">
    <property type="entry name" value="Acetyltransf_7"/>
    <property type="match status" value="1"/>
</dbReference>
<organism evidence="2 3">
    <name type="scientific">Aureispira anguillae</name>
    <dbReference type="NCBI Taxonomy" id="2864201"/>
    <lineage>
        <taxon>Bacteria</taxon>
        <taxon>Pseudomonadati</taxon>
        <taxon>Bacteroidota</taxon>
        <taxon>Saprospiria</taxon>
        <taxon>Saprospirales</taxon>
        <taxon>Saprospiraceae</taxon>
        <taxon>Aureispira</taxon>
    </lineage>
</organism>
<name>A0A915YKA2_9BACT</name>
<dbReference type="PANTHER" id="PTHR43233:SF1">
    <property type="entry name" value="FAMILY N-ACETYLTRANSFERASE, PUTATIVE (AFU_ORTHOLOGUE AFUA_6G03350)-RELATED"/>
    <property type="match status" value="1"/>
</dbReference>
<dbReference type="GO" id="GO:0016747">
    <property type="term" value="F:acyltransferase activity, transferring groups other than amino-acyl groups"/>
    <property type="evidence" value="ECO:0007669"/>
    <property type="project" value="InterPro"/>
</dbReference>
<accession>A0A915YKA2</accession>
<sequence length="139" mass="15753">MIALPPDISISTNKERLDVSMIHTFLKQSYWAKGRTIETVEASIKNSFCFGVYHENQQIGFARVVSDCAIFAYIMDVFILESYRGQGLGLSLVNAILQDPQLNKVKKWMLGTQDAHALYQKVGFKPLESPEIFMTYIPS</sequence>
<dbReference type="InterPro" id="IPR000182">
    <property type="entry name" value="GNAT_dom"/>
</dbReference>
<dbReference type="PANTHER" id="PTHR43233">
    <property type="entry name" value="FAMILY N-ACETYLTRANSFERASE, PUTATIVE (AFU_ORTHOLOGUE AFUA_6G03350)-RELATED"/>
    <property type="match status" value="1"/>
</dbReference>
<protein>
    <submittedName>
        <fullName evidence="2">GNAT family N-acetyltransferase</fullName>
    </submittedName>
</protein>
<evidence type="ECO:0000259" key="1">
    <source>
        <dbReference type="PROSITE" id="PS51186"/>
    </source>
</evidence>
<dbReference type="InterPro" id="IPR053144">
    <property type="entry name" value="Acetyltransferase_Butenolide"/>
</dbReference>
<evidence type="ECO:0000313" key="3">
    <source>
        <dbReference type="Proteomes" id="UP001060919"/>
    </source>
</evidence>
<feature type="domain" description="N-acetyltransferase" evidence="1">
    <location>
        <begin position="8"/>
        <end position="139"/>
    </location>
</feature>
<proteinExistence type="predicted"/>
<dbReference type="EMBL" id="AP026867">
    <property type="protein sequence ID" value="BDS14777.1"/>
    <property type="molecule type" value="Genomic_DNA"/>
</dbReference>
<dbReference type="CDD" id="cd04301">
    <property type="entry name" value="NAT_SF"/>
    <property type="match status" value="1"/>
</dbReference>